<dbReference type="EMBL" id="JBHSON010000014">
    <property type="protein sequence ID" value="MFC5746446.1"/>
    <property type="molecule type" value="Genomic_DNA"/>
</dbReference>
<dbReference type="Pfam" id="PF04149">
    <property type="entry name" value="DUF397"/>
    <property type="match status" value="2"/>
</dbReference>
<evidence type="ECO:0000259" key="1">
    <source>
        <dbReference type="Pfam" id="PF04149"/>
    </source>
</evidence>
<evidence type="ECO:0000313" key="3">
    <source>
        <dbReference type="Proteomes" id="UP001596074"/>
    </source>
</evidence>
<keyword evidence="3" id="KW-1185">Reference proteome</keyword>
<dbReference type="InterPro" id="IPR007278">
    <property type="entry name" value="DUF397"/>
</dbReference>
<sequence length="92" mass="9653">MTVQWRKSSYSGGAKDATCVEVASLPDDLALSWRKSSYSGGSSDEMCVEVAGLRGLVGIRDSKDPDGDRLAVSGAAFGELVKNIKDGALDRA</sequence>
<accession>A0ABW0ZT19</accession>
<proteinExistence type="predicted"/>
<organism evidence="2 3">
    <name type="scientific">Actinomadura rugatobispora</name>
    <dbReference type="NCBI Taxonomy" id="1994"/>
    <lineage>
        <taxon>Bacteria</taxon>
        <taxon>Bacillati</taxon>
        <taxon>Actinomycetota</taxon>
        <taxon>Actinomycetes</taxon>
        <taxon>Streptosporangiales</taxon>
        <taxon>Thermomonosporaceae</taxon>
        <taxon>Actinomadura</taxon>
    </lineage>
</organism>
<comment type="caution">
    <text evidence="2">The sequence shown here is derived from an EMBL/GenBank/DDBJ whole genome shotgun (WGS) entry which is preliminary data.</text>
</comment>
<gene>
    <name evidence="2" type="ORF">ACFPZN_12560</name>
</gene>
<name>A0ABW0ZT19_9ACTN</name>
<reference evidence="3" key="1">
    <citation type="journal article" date="2019" name="Int. J. Syst. Evol. Microbiol.">
        <title>The Global Catalogue of Microorganisms (GCM) 10K type strain sequencing project: providing services to taxonomists for standard genome sequencing and annotation.</title>
        <authorList>
            <consortium name="The Broad Institute Genomics Platform"/>
            <consortium name="The Broad Institute Genome Sequencing Center for Infectious Disease"/>
            <person name="Wu L."/>
            <person name="Ma J."/>
        </authorList>
    </citation>
    <scope>NUCLEOTIDE SEQUENCE [LARGE SCALE GENOMIC DNA]</scope>
    <source>
        <strain evidence="3">KCTC 42087</strain>
    </source>
</reference>
<feature type="domain" description="DUF397" evidence="1">
    <location>
        <begin position="4"/>
        <end position="30"/>
    </location>
</feature>
<protein>
    <submittedName>
        <fullName evidence="2">DUF397 domain-containing protein</fullName>
    </submittedName>
</protein>
<dbReference type="Proteomes" id="UP001596074">
    <property type="component" value="Unassembled WGS sequence"/>
</dbReference>
<evidence type="ECO:0000313" key="2">
    <source>
        <dbReference type="EMBL" id="MFC5746446.1"/>
    </source>
</evidence>
<dbReference type="RefSeq" id="WP_378282069.1">
    <property type="nucleotide sequence ID" value="NZ_JBHSON010000014.1"/>
</dbReference>
<feature type="domain" description="DUF397" evidence="1">
    <location>
        <begin position="32"/>
        <end position="85"/>
    </location>
</feature>